<evidence type="ECO:0000256" key="6">
    <source>
        <dbReference type="ARBA" id="ARBA00022553"/>
    </source>
</evidence>
<proteinExistence type="inferred from homology"/>
<dbReference type="Pfam" id="PF08263">
    <property type="entry name" value="LRRNT_2"/>
    <property type="match status" value="1"/>
</dbReference>
<keyword evidence="18" id="KW-0325">Glycoprotein</keyword>
<dbReference type="PROSITE" id="PS00107">
    <property type="entry name" value="PROTEIN_KINASE_ATP"/>
    <property type="match status" value="1"/>
</dbReference>
<keyword evidence="25" id="KW-1185">Reference proteome</keyword>
<dbReference type="GO" id="GO:0005886">
    <property type="term" value="C:plasma membrane"/>
    <property type="evidence" value="ECO:0007669"/>
    <property type="project" value="UniProtKB-SubCell"/>
</dbReference>
<comment type="catalytic activity">
    <reaction evidence="20">
        <text>L-seryl-[protein] + ATP = O-phospho-L-seryl-[protein] + ADP + H(+)</text>
        <dbReference type="Rhea" id="RHEA:17989"/>
        <dbReference type="Rhea" id="RHEA-COMP:9863"/>
        <dbReference type="Rhea" id="RHEA-COMP:11604"/>
        <dbReference type="ChEBI" id="CHEBI:15378"/>
        <dbReference type="ChEBI" id="CHEBI:29999"/>
        <dbReference type="ChEBI" id="CHEBI:30616"/>
        <dbReference type="ChEBI" id="CHEBI:83421"/>
        <dbReference type="ChEBI" id="CHEBI:456216"/>
        <dbReference type="EC" id="2.7.11.1"/>
    </reaction>
</comment>
<dbReference type="InterPro" id="IPR011009">
    <property type="entry name" value="Kinase-like_dom_sf"/>
</dbReference>
<dbReference type="SUPFAM" id="SSF52058">
    <property type="entry name" value="L domain-like"/>
    <property type="match status" value="2"/>
</dbReference>
<dbReference type="InterPro" id="IPR000719">
    <property type="entry name" value="Prot_kinase_dom"/>
</dbReference>
<reference evidence="24 25" key="1">
    <citation type="journal article" date="2016" name="G3 (Bethesda)">
        <title>First Draft Assembly and Annotation of the Genome of a California Endemic Oak Quercus lobata Nee (Fagaceae).</title>
        <authorList>
            <person name="Sork V.L."/>
            <person name="Fitz-Gibbon S.T."/>
            <person name="Puiu D."/>
            <person name="Crepeau M."/>
            <person name="Gugger P.F."/>
            <person name="Sherman R."/>
            <person name="Stevens K."/>
            <person name="Langley C.H."/>
            <person name="Pellegrini M."/>
            <person name="Salzberg S.L."/>
        </authorList>
    </citation>
    <scope>NUCLEOTIDE SEQUENCE [LARGE SCALE GENOMIC DNA]</scope>
    <source>
        <strain evidence="24 25">cv. SW786</strain>
    </source>
</reference>
<reference evidence="24" key="2">
    <citation type="submission" date="2021-01" db="UniProtKB">
        <authorList>
            <consortium name="EnsemblPlants"/>
        </authorList>
    </citation>
    <scope>IDENTIFICATION</scope>
</reference>
<evidence type="ECO:0000256" key="9">
    <source>
        <dbReference type="ARBA" id="ARBA00022692"/>
    </source>
</evidence>
<dbReference type="PROSITE" id="PS51450">
    <property type="entry name" value="LRR"/>
    <property type="match status" value="1"/>
</dbReference>
<evidence type="ECO:0000256" key="1">
    <source>
        <dbReference type="ARBA" id="ARBA00004162"/>
    </source>
</evidence>
<evidence type="ECO:0000256" key="18">
    <source>
        <dbReference type="ARBA" id="ARBA00023180"/>
    </source>
</evidence>
<dbReference type="InterPro" id="IPR003591">
    <property type="entry name" value="Leu-rich_rpt_typical-subtyp"/>
</dbReference>
<comment type="catalytic activity">
    <reaction evidence="19">
        <text>L-threonyl-[protein] + ATP = O-phospho-L-threonyl-[protein] + ADP + H(+)</text>
        <dbReference type="Rhea" id="RHEA:46608"/>
        <dbReference type="Rhea" id="RHEA-COMP:11060"/>
        <dbReference type="Rhea" id="RHEA-COMP:11605"/>
        <dbReference type="ChEBI" id="CHEBI:15378"/>
        <dbReference type="ChEBI" id="CHEBI:30013"/>
        <dbReference type="ChEBI" id="CHEBI:30616"/>
        <dbReference type="ChEBI" id="CHEBI:61977"/>
        <dbReference type="ChEBI" id="CHEBI:456216"/>
        <dbReference type="EC" id="2.7.11.1"/>
    </reaction>
</comment>
<evidence type="ECO:0000256" key="15">
    <source>
        <dbReference type="ARBA" id="ARBA00022989"/>
    </source>
</evidence>
<keyword evidence="13" id="KW-0418">Kinase</keyword>
<dbReference type="InterPro" id="IPR051809">
    <property type="entry name" value="Plant_receptor-like_S/T_kinase"/>
</dbReference>
<sequence length="972" mass="107178">MASTAMAVRTNITTDQSALLALKDHITDDPYKTLASNWSSSTFVCNWIGITCGAKHHRVTALNLSHMGLLGTIAPQVGKLTFLSHLSFRNNNFHGSLPNELASLRRLEVVSFGLNNFSGMLPSWLGFLPKLQVLYAYTNSFEGNIPESLGNISSLKVLHLSDNNLSGVIPKSLGNCTSLEIIHLDDNNFIGEIPLEIGALQNLTQATLANNSLVDHIPDAIFNSSKIEVISLYMNQLSGHLPPSIGNWLPNLKVLYLWGNELEGIIPSSISNASTLVELELGANNFSGSIPNTLGNLRHLERLNLVNNYLTSNSSNLELSFLSSLTNCVNLTSIVVAENPLNGTLPISIGNFSTSLEEFVAFNCNIKGIIPREIGNLSNLMTLDLKNNELVGPIPFTVGGMRNLQGLYLQHNRLQRSIPNGICQLRNLDELFLNHNKLFGPIPTCWGSLSKLQKLYLNSNKLTSIPPSFWSLTDILQINLSSNSLSGYLPLDVGKLEHVTQMDLSWNKLSGDIHAIRGLCSLVSLSLAHNKFRGPIPQSFGMLISMEHLDLSDNNFSAEIPKSLMKLKCLKYFNVSFNRLQGEIPFGGAIAQFSASSFMGNQALCGPPQLKVPPCETSNAGQSTTAVILRYILPAMIATILALFLIFALLRCQKRDAKHNGQGDLLTLATWRRITYLELEQATGGFSESNLVGKGSFGSVYRGMLSDGTSIAVKVFNLNIEGGFKSFKAECDVLCSIHHRNLVKIISSCSRIDFKALVLEYMPKGSLKKWLYSHNHFLDMIERLNTMIDVASSLEYLHHGCPLPVVHCDLKPSNILLNKDMVAHVSDFGISKFLGNEESITQTMTLATIGYMAPEYGSQGTISTRGDVYSYDILLMETFTRKSPTDEMFTEEMSLKDWVKQSIPLSVIEVIDANLLKRGEENFNAKLDCMLSVMQLAMDCSTEIPEERSNMKNVVTILKNITLKFLKDVGED</sequence>
<evidence type="ECO:0000256" key="14">
    <source>
        <dbReference type="ARBA" id="ARBA00022840"/>
    </source>
</evidence>
<dbReference type="SMART" id="SM00220">
    <property type="entry name" value="S_TKc"/>
    <property type="match status" value="1"/>
</dbReference>
<dbReference type="Pfam" id="PF12799">
    <property type="entry name" value="LRR_4"/>
    <property type="match status" value="1"/>
</dbReference>
<dbReference type="SUPFAM" id="SSF56112">
    <property type="entry name" value="Protein kinase-like (PK-like)"/>
    <property type="match status" value="1"/>
</dbReference>
<dbReference type="SMART" id="SM00369">
    <property type="entry name" value="LRR_TYP"/>
    <property type="match status" value="8"/>
</dbReference>
<keyword evidence="6" id="KW-0597">Phosphoprotein</keyword>
<dbReference type="FunFam" id="3.80.10.10:FF:000129">
    <property type="entry name" value="Leucine-rich repeat receptor-like kinase"/>
    <property type="match status" value="1"/>
</dbReference>
<evidence type="ECO:0000256" key="11">
    <source>
        <dbReference type="ARBA" id="ARBA00022737"/>
    </source>
</evidence>
<keyword evidence="17" id="KW-0675">Receptor</keyword>
<keyword evidence="8" id="KW-0808">Transferase</keyword>
<evidence type="ECO:0000256" key="17">
    <source>
        <dbReference type="ARBA" id="ARBA00023170"/>
    </source>
</evidence>
<evidence type="ECO:0000256" key="19">
    <source>
        <dbReference type="ARBA" id="ARBA00047899"/>
    </source>
</evidence>
<dbReference type="InterPro" id="IPR013210">
    <property type="entry name" value="LRR_N_plant-typ"/>
</dbReference>
<dbReference type="EnsemblPlants" id="QL06p019291:mrna">
    <property type="protein sequence ID" value="QL06p019291:mrna"/>
    <property type="gene ID" value="QL06p019291"/>
</dbReference>
<evidence type="ECO:0000256" key="8">
    <source>
        <dbReference type="ARBA" id="ARBA00022679"/>
    </source>
</evidence>
<keyword evidence="5" id="KW-0723">Serine/threonine-protein kinase</keyword>
<dbReference type="InterPro" id="IPR001245">
    <property type="entry name" value="Ser-Thr/Tyr_kinase_cat_dom"/>
</dbReference>
<dbReference type="PROSITE" id="PS50011">
    <property type="entry name" value="PROTEIN_KINASE_DOM"/>
    <property type="match status" value="1"/>
</dbReference>
<dbReference type="PANTHER" id="PTHR27008:SF497">
    <property type="entry name" value="OS11G0695000 PROTEIN"/>
    <property type="match status" value="1"/>
</dbReference>
<dbReference type="FunFam" id="1.10.510.10:FF:000358">
    <property type="entry name" value="Putative leucine-rich repeat receptor-like serine/threonine-protein kinase"/>
    <property type="match status" value="1"/>
</dbReference>
<evidence type="ECO:0000256" key="4">
    <source>
        <dbReference type="ARBA" id="ARBA00022475"/>
    </source>
</evidence>
<evidence type="ECO:0000256" key="3">
    <source>
        <dbReference type="ARBA" id="ARBA00012513"/>
    </source>
</evidence>
<dbReference type="InterPro" id="IPR001611">
    <property type="entry name" value="Leu-rich_rpt"/>
</dbReference>
<dbReference type="Gramene" id="QL06p019291:mrna">
    <property type="protein sequence ID" value="QL06p019291:mrna"/>
    <property type="gene ID" value="QL06p019291"/>
</dbReference>
<dbReference type="Pfam" id="PF13855">
    <property type="entry name" value="LRR_8"/>
    <property type="match status" value="4"/>
</dbReference>
<accession>A0A7N2LW53</accession>
<keyword evidence="15 22" id="KW-1133">Transmembrane helix</keyword>
<keyword evidence="11" id="KW-0677">Repeat</keyword>
<dbReference type="EMBL" id="LRBV02000006">
    <property type="status" value="NOT_ANNOTATED_CDS"/>
    <property type="molecule type" value="Genomic_DNA"/>
</dbReference>
<dbReference type="GO" id="GO:0004674">
    <property type="term" value="F:protein serine/threonine kinase activity"/>
    <property type="evidence" value="ECO:0007669"/>
    <property type="project" value="UniProtKB-KW"/>
</dbReference>
<evidence type="ECO:0000256" key="5">
    <source>
        <dbReference type="ARBA" id="ARBA00022527"/>
    </source>
</evidence>
<dbReference type="FunFam" id="3.30.200.20:FF:000661">
    <property type="entry name" value="Serine-threonine protein kinase plant-type"/>
    <property type="match status" value="1"/>
</dbReference>
<evidence type="ECO:0000256" key="21">
    <source>
        <dbReference type="PROSITE-ProRule" id="PRU10141"/>
    </source>
</evidence>
<evidence type="ECO:0000313" key="25">
    <source>
        <dbReference type="Proteomes" id="UP000594261"/>
    </source>
</evidence>
<keyword evidence="4" id="KW-1003">Cell membrane</keyword>
<evidence type="ECO:0000256" key="13">
    <source>
        <dbReference type="ARBA" id="ARBA00022777"/>
    </source>
</evidence>
<evidence type="ECO:0000256" key="12">
    <source>
        <dbReference type="ARBA" id="ARBA00022741"/>
    </source>
</evidence>
<dbReference type="FunFam" id="3.80.10.10:FF:000095">
    <property type="entry name" value="LRR receptor-like serine/threonine-protein kinase GSO1"/>
    <property type="match status" value="1"/>
</dbReference>
<dbReference type="InterPro" id="IPR008271">
    <property type="entry name" value="Ser/Thr_kinase_AS"/>
</dbReference>
<dbReference type="OMA" id="VPPCEDS"/>
<evidence type="ECO:0000256" key="10">
    <source>
        <dbReference type="ARBA" id="ARBA00022729"/>
    </source>
</evidence>
<feature type="domain" description="Protein kinase" evidence="23">
    <location>
        <begin position="686"/>
        <end position="966"/>
    </location>
</feature>
<dbReference type="InterPro" id="IPR025875">
    <property type="entry name" value="Leu-rich_rpt_4"/>
</dbReference>
<evidence type="ECO:0000256" key="16">
    <source>
        <dbReference type="ARBA" id="ARBA00023136"/>
    </source>
</evidence>
<dbReference type="Gene3D" id="3.30.200.20">
    <property type="entry name" value="Phosphorylase Kinase, domain 1"/>
    <property type="match status" value="1"/>
</dbReference>
<dbReference type="Pfam" id="PF00560">
    <property type="entry name" value="LRR_1"/>
    <property type="match status" value="1"/>
</dbReference>
<feature type="transmembrane region" description="Helical" evidence="22">
    <location>
        <begin position="628"/>
        <end position="650"/>
    </location>
</feature>
<keyword evidence="12 21" id="KW-0547">Nucleotide-binding</keyword>
<dbReference type="InterPro" id="IPR032675">
    <property type="entry name" value="LRR_dom_sf"/>
</dbReference>
<evidence type="ECO:0000256" key="7">
    <source>
        <dbReference type="ARBA" id="ARBA00022614"/>
    </source>
</evidence>
<name>A0A7N2LW53_QUELO</name>
<dbReference type="PANTHER" id="PTHR27008">
    <property type="entry name" value="OS04G0122200 PROTEIN"/>
    <property type="match status" value="1"/>
</dbReference>
<evidence type="ECO:0000256" key="2">
    <source>
        <dbReference type="ARBA" id="ARBA00008684"/>
    </source>
</evidence>
<dbReference type="EC" id="2.7.11.1" evidence="3"/>
<dbReference type="Gene3D" id="1.10.510.10">
    <property type="entry name" value="Transferase(Phosphotransferase) domain 1"/>
    <property type="match status" value="1"/>
</dbReference>
<dbReference type="AlphaFoldDB" id="A0A7N2LW53"/>
<protein>
    <recommendedName>
        <fullName evidence="3">non-specific serine/threonine protein kinase</fullName>
        <ecNumber evidence="3">2.7.11.1</ecNumber>
    </recommendedName>
</protein>
<comment type="subcellular location">
    <subcellularLocation>
        <location evidence="1">Cell membrane</location>
        <topology evidence="1">Single-pass membrane protein</topology>
    </subcellularLocation>
</comment>
<dbReference type="PROSITE" id="PS00108">
    <property type="entry name" value="PROTEIN_KINASE_ST"/>
    <property type="match status" value="1"/>
</dbReference>
<keyword evidence="14 21" id="KW-0067">ATP-binding</keyword>
<dbReference type="InParanoid" id="A0A7N2LW53"/>
<keyword evidence="16 22" id="KW-0472">Membrane</keyword>
<dbReference type="GO" id="GO:0005524">
    <property type="term" value="F:ATP binding"/>
    <property type="evidence" value="ECO:0007669"/>
    <property type="project" value="UniProtKB-UniRule"/>
</dbReference>
<keyword evidence="9 22" id="KW-0812">Transmembrane</keyword>
<evidence type="ECO:0000256" key="22">
    <source>
        <dbReference type="SAM" id="Phobius"/>
    </source>
</evidence>
<feature type="binding site" evidence="21">
    <location>
        <position position="714"/>
    </location>
    <ligand>
        <name>ATP</name>
        <dbReference type="ChEBI" id="CHEBI:30616"/>
    </ligand>
</feature>
<evidence type="ECO:0000256" key="20">
    <source>
        <dbReference type="ARBA" id="ARBA00048679"/>
    </source>
</evidence>
<keyword evidence="10" id="KW-0732">Signal</keyword>
<dbReference type="InterPro" id="IPR017441">
    <property type="entry name" value="Protein_kinase_ATP_BS"/>
</dbReference>
<dbReference type="Pfam" id="PF07714">
    <property type="entry name" value="PK_Tyr_Ser-Thr"/>
    <property type="match status" value="1"/>
</dbReference>
<organism evidence="24 25">
    <name type="scientific">Quercus lobata</name>
    <name type="common">Valley oak</name>
    <dbReference type="NCBI Taxonomy" id="97700"/>
    <lineage>
        <taxon>Eukaryota</taxon>
        <taxon>Viridiplantae</taxon>
        <taxon>Streptophyta</taxon>
        <taxon>Embryophyta</taxon>
        <taxon>Tracheophyta</taxon>
        <taxon>Spermatophyta</taxon>
        <taxon>Magnoliopsida</taxon>
        <taxon>eudicotyledons</taxon>
        <taxon>Gunneridae</taxon>
        <taxon>Pentapetalae</taxon>
        <taxon>rosids</taxon>
        <taxon>fabids</taxon>
        <taxon>Fagales</taxon>
        <taxon>Fagaceae</taxon>
        <taxon>Quercus</taxon>
    </lineage>
</organism>
<evidence type="ECO:0000259" key="23">
    <source>
        <dbReference type="PROSITE" id="PS50011"/>
    </source>
</evidence>
<dbReference type="Gene3D" id="3.80.10.10">
    <property type="entry name" value="Ribonuclease Inhibitor"/>
    <property type="match status" value="4"/>
</dbReference>
<evidence type="ECO:0000313" key="24">
    <source>
        <dbReference type="EnsemblPlants" id="QL06p019291:mrna"/>
    </source>
</evidence>
<comment type="similarity">
    <text evidence="2">Belongs to the protein kinase superfamily. Ser/Thr protein kinase family.</text>
</comment>
<keyword evidence="7" id="KW-0433">Leucine-rich repeat</keyword>
<dbReference type="Proteomes" id="UP000594261">
    <property type="component" value="Chromosome 6"/>
</dbReference>
<dbReference type="FunFam" id="3.80.10.10:FF:000383">
    <property type="entry name" value="Leucine-rich repeat receptor protein kinase EMS1"/>
    <property type="match status" value="2"/>
</dbReference>